<protein>
    <submittedName>
        <fullName evidence="2">Uncharacterized protein</fullName>
    </submittedName>
</protein>
<dbReference type="eggNOG" id="ENOG503416Q">
    <property type="taxonomic scope" value="Bacteria"/>
</dbReference>
<dbReference type="KEGG" id="fra:Francci3_2576"/>
<name>Q2J9V4_FRACC</name>
<evidence type="ECO:0000313" key="2">
    <source>
        <dbReference type="EMBL" id="ABD11938.1"/>
    </source>
</evidence>
<sequence>MAQGRDLPVRGRRRAPGRRGRRHAPASTRTYAASARNAETMTDLPDRAQLERAARAVLAQLDSYDLDRVLASGNGLDDLLHRMVVRAEEVCALWPQSIPPDQHELLALCVLTRTRGNEGVHIVAGRAASWLRTYLQVPGLAVPAAFVVAEKDPVPLIRAIDQAYRAGTALATERAEWPLHLTLVSAVAACQRPDPAGPQRTTVELAAQILDRGMELAAAYEAGDTPLPDVPLPVVGDRRFLVQLAAYACAARELREDGARGEPLAEVAAYVQEIAQWTRREMSRRRRHRFDGNEGFDAAMYFAAAADIIDRSADRDGDESVGRPGGSPAAGAGAAVQPQADVVFRRLTRGLGRGWLTANKKIASVQLETLPPALAPGDDTRVLTRIIAVDALADRVLGVLTAGTNRADRAVLANWVCGSRAVDQFRVGGDDDLYLLLSRLRRVMLAVADPQASPARPLEPDAADVAAMRTALRRRIAAAISLDAGRLDPQELVAAALPPLWTSRQPVIRALRAQIRNSADWTGPRSALRRAPEILAARAVRGPGQITRDTIEPQHAPTGRCITFDPANLDAAPRCGTRASRLEVDPAEICPARPWGEPGRVDSRATIGDLFNLSVASVRGYLNRYRENPDRWAPLIEADQP</sequence>
<dbReference type="AlphaFoldDB" id="Q2J9V4"/>
<organism evidence="2 3">
    <name type="scientific">Frankia casuarinae (strain DSM 45818 / CECT 9043 / HFP020203 / CcI3)</name>
    <dbReference type="NCBI Taxonomy" id="106370"/>
    <lineage>
        <taxon>Bacteria</taxon>
        <taxon>Bacillati</taxon>
        <taxon>Actinomycetota</taxon>
        <taxon>Actinomycetes</taxon>
        <taxon>Frankiales</taxon>
        <taxon>Frankiaceae</taxon>
        <taxon>Frankia</taxon>
    </lineage>
</organism>
<keyword evidence="3" id="KW-1185">Reference proteome</keyword>
<accession>Q2J9V4</accession>
<proteinExistence type="predicted"/>
<dbReference type="Proteomes" id="UP000001937">
    <property type="component" value="Chromosome"/>
</dbReference>
<dbReference type="EMBL" id="CP000249">
    <property type="protein sequence ID" value="ABD11938.1"/>
    <property type="molecule type" value="Genomic_DNA"/>
</dbReference>
<feature type="region of interest" description="Disordered" evidence="1">
    <location>
        <begin position="314"/>
        <end position="334"/>
    </location>
</feature>
<feature type="compositionally biased region" description="Basic residues" evidence="1">
    <location>
        <begin position="10"/>
        <end position="24"/>
    </location>
</feature>
<evidence type="ECO:0000313" key="3">
    <source>
        <dbReference type="Proteomes" id="UP000001937"/>
    </source>
</evidence>
<gene>
    <name evidence="2" type="ordered locus">Francci3_2576</name>
</gene>
<feature type="region of interest" description="Disordered" evidence="1">
    <location>
        <begin position="1"/>
        <end position="32"/>
    </location>
</feature>
<reference evidence="2 3" key="1">
    <citation type="journal article" date="2007" name="Genome Res.">
        <title>Genome characteristics of facultatively symbiotic Frankia sp. strains reflect host range and host plant biogeography.</title>
        <authorList>
            <person name="Normand P."/>
            <person name="Lapierre P."/>
            <person name="Tisa L.S."/>
            <person name="Gogarten J.P."/>
            <person name="Alloisio N."/>
            <person name="Bagnarol E."/>
            <person name="Bassi C.A."/>
            <person name="Berry A.M."/>
            <person name="Bickhart D.M."/>
            <person name="Choisne N."/>
            <person name="Couloux A."/>
            <person name="Cournoyer B."/>
            <person name="Cruveiller S."/>
            <person name="Daubin V."/>
            <person name="Demange N."/>
            <person name="Francino M.P."/>
            <person name="Goltsman E."/>
            <person name="Huang Y."/>
            <person name="Kopp O.R."/>
            <person name="Labarre L."/>
            <person name="Lapidus A."/>
            <person name="Lavire C."/>
            <person name="Marechal J."/>
            <person name="Martinez M."/>
            <person name="Mastronunzio J.E."/>
            <person name="Mullin B.C."/>
            <person name="Niemann J."/>
            <person name="Pujic P."/>
            <person name="Rawnsley T."/>
            <person name="Rouy Z."/>
            <person name="Schenowitz C."/>
            <person name="Sellstedt A."/>
            <person name="Tavares F."/>
            <person name="Tomkins J.P."/>
            <person name="Vallenet D."/>
            <person name="Valverde C."/>
            <person name="Wall L.G."/>
            <person name="Wang Y."/>
            <person name="Medigue C."/>
            <person name="Benson D.R."/>
        </authorList>
    </citation>
    <scope>NUCLEOTIDE SEQUENCE [LARGE SCALE GENOMIC DNA]</scope>
    <source>
        <strain evidence="3">DSM 45818 / CECT 9043 / CcI3</strain>
    </source>
</reference>
<evidence type="ECO:0000256" key="1">
    <source>
        <dbReference type="SAM" id="MobiDB-lite"/>
    </source>
</evidence>
<dbReference type="HOGENOM" id="CLU_482132_0_0_11"/>